<keyword evidence="1" id="KW-1003">Cell membrane</keyword>
<protein>
    <submittedName>
        <fullName evidence="4">Ferric iron ABC transporter ATP-binding protein</fullName>
    </submittedName>
</protein>
<dbReference type="AlphaFoldDB" id="A0A090SJ11"/>
<sequence>MVRPQHIQLTQSEKSTITVIEQQFMGDHCRYVVDIEGTRVLATSLEALDVGQSVAVSVDAQGIVAFA</sequence>
<feature type="domain" description="Transport-associated OB type 2" evidence="3">
    <location>
        <begin position="1"/>
        <end position="66"/>
    </location>
</feature>
<dbReference type="EMBL" id="BBMR01000004">
    <property type="protein sequence ID" value="GAL19437.1"/>
    <property type="molecule type" value="Genomic_DNA"/>
</dbReference>
<accession>A0A090SJ11</accession>
<proteinExistence type="predicted"/>
<keyword evidence="4" id="KW-0547">Nucleotide-binding</keyword>
<name>A0A090SJ11_9VIBR</name>
<evidence type="ECO:0000256" key="2">
    <source>
        <dbReference type="ARBA" id="ARBA00023136"/>
    </source>
</evidence>
<organism evidence="4 5">
    <name type="scientific">Vibrio maritimus</name>
    <dbReference type="NCBI Taxonomy" id="990268"/>
    <lineage>
        <taxon>Bacteria</taxon>
        <taxon>Pseudomonadati</taxon>
        <taxon>Pseudomonadota</taxon>
        <taxon>Gammaproteobacteria</taxon>
        <taxon>Vibrionales</taxon>
        <taxon>Vibrionaceae</taxon>
        <taxon>Vibrio</taxon>
    </lineage>
</organism>
<keyword evidence="2" id="KW-0472">Membrane</keyword>
<evidence type="ECO:0000256" key="1">
    <source>
        <dbReference type="ARBA" id="ARBA00022475"/>
    </source>
</evidence>
<keyword evidence="4" id="KW-0067">ATP-binding</keyword>
<dbReference type="InterPro" id="IPR008995">
    <property type="entry name" value="Mo/tungstate-bd_C_term_dom"/>
</dbReference>
<gene>
    <name evidence="4" type="ORF">JCM19235_793</name>
</gene>
<evidence type="ECO:0000313" key="4">
    <source>
        <dbReference type="EMBL" id="GAL19437.1"/>
    </source>
</evidence>
<dbReference type="STRING" id="990268.JCM19235_793"/>
<evidence type="ECO:0000259" key="3">
    <source>
        <dbReference type="Pfam" id="PF08402"/>
    </source>
</evidence>
<keyword evidence="5" id="KW-1185">Reference proteome</keyword>
<dbReference type="GO" id="GO:0005524">
    <property type="term" value="F:ATP binding"/>
    <property type="evidence" value="ECO:0007669"/>
    <property type="project" value="UniProtKB-KW"/>
</dbReference>
<comment type="caution">
    <text evidence="4">The sequence shown here is derived from an EMBL/GenBank/DDBJ whole genome shotgun (WGS) entry which is preliminary data.</text>
</comment>
<dbReference type="GO" id="GO:0022857">
    <property type="term" value="F:transmembrane transporter activity"/>
    <property type="evidence" value="ECO:0007669"/>
    <property type="project" value="InterPro"/>
</dbReference>
<dbReference type="Proteomes" id="UP000029228">
    <property type="component" value="Unassembled WGS sequence"/>
</dbReference>
<dbReference type="SUPFAM" id="SSF50331">
    <property type="entry name" value="MOP-like"/>
    <property type="match status" value="1"/>
</dbReference>
<dbReference type="InterPro" id="IPR013611">
    <property type="entry name" value="Transp-assoc_OB_typ2"/>
</dbReference>
<reference evidence="4 5" key="1">
    <citation type="submission" date="2014-09" db="EMBL/GenBank/DDBJ databases">
        <title>Vibrio maritimus JCM 19235. (C45) whole genome shotgun sequence.</title>
        <authorList>
            <person name="Sawabe T."/>
            <person name="Meirelles P."/>
            <person name="Nakanishi M."/>
            <person name="Sayaka M."/>
            <person name="Hattori M."/>
            <person name="Ohkuma M."/>
        </authorList>
    </citation>
    <scope>NUCLEOTIDE SEQUENCE [LARGE SCALE GENOMIC DNA]</scope>
    <source>
        <strain evidence="5">JCM19235</strain>
    </source>
</reference>
<dbReference type="GO" id="GO:0043190">
    <property type="term" value="C:ATP-binding cassette (ABC) transporter complex"/>
    <property type="evidence" value="ECO:0007669"/>
    <property type="project" value="InterPro"/>
</dbReference>
<evidence type="ECO:0000313" key="5">
    <source>
        <dbReference type="Proteomes" id="UP000029228"/>
    </source>
</evidence>
<dbReference type="Pfam" id="PF08402">
    <property type="entry name" value="TOBE_2"/>
    <property type="match status" value="1"/>
</dbReference>